<proteinExistence type="predicted"/>
<comment type="caution">
    <text evidence="1">The sequence shown here is derived from an EMBL/GenBank/DDBJ whole genome shotgun (WGS) entry which is preliminary data.</text>
</comment>
<evidence type="ECO:0000313" key="2">
    <source>
        <dbReference type="Proteomes" id="UP001234216"/>
    </source>
</evidence>
<name>A0AAW8FB77_9ACTN</name>
<accession>A0AAW8FB77</accession>
<sequence length="54" mass="5621">MVVVPETVVRASRWACGDLAAPAGHPVLDRGLPLAFGGLEPRQGGARRLLLSEG</sequence>
<evidence type="ECO:0000313" key="1">
    <source>
        <dbReference type="EMBL" id="MDQ0906127.1"/>
    </source>
</evidence>
<organism evidence="1 2">
    <name type="scientific">Streptomyces canus</name>
    <dbReference type="NCBI Taxonomy" id="58343"/>
    <lineage>
        <taxon>Bacteria</taxon>
        <taxon>Bacillati</taxon>
        <taxon>Actinomycetota</taxon>
        <taxon>Actinomycetes</taxon>
        <taxon>Kitasatosporales</taxon>
        <taxon>Streptomycetaceae</taxon>
        <taxon>Streptomyces</taxon>
        <taxon>Streptomyces aurantiacus group</taxon>
    </lineage>
</organism>
<protein>
    <submittedName>
        <fullName evidence="1">Uncharacterized protein</fullName>
    </submittedName>
</protein>
<dbReference type="AlphaFoldDB" id="A0AAW8FB77"/>
<dbReference type="RefSeq" id="WP_306986857.1">
    <property type="nucleotide sequence ID" value="NZ_JAUSYQ010000002.1"/>
</dbReference>
<dbReference type="EMBL" id="JAUSZV010000005">
    <property type="protein sequence ID" value="MDQ0906127.1"/>
    <property type="molecule type" value="Genomic_DNA"/>
</dbReference>
<dbReference type="Proteomes" id="UP001234216">
    <property type="component" value="Unassembled WGS sequence"/>
</dbReference>
<gene>
    <name evidence="1" type="ORF">QFZ22_002112</name>
</gene>
<reference evidence="1" key="1">
    <citation type="submission" date="2023-07" db="EMBL/GenBank/DDBJ databases">
        <title>Comparative genomics of wheat-associated soil bacteria to identify genetic determinants of phenazine resistance.</title>
        <authorList>
            <person name="Mouncey N."/>
        </authorList>
    </citation>
    <scope>NUCLEOTIDE SEQUENCE</scope>
    <source>
        <strain evidence="1">V4I22</strain>
    </source>
</reference>